<dbReference type="GO" id="GO:0043022">
    <property type="term" value="F:ribosome binding"/>
    <property type="evidence" value="ECO:0007669"/>
    <property type="project" value="TreeGrafter"/>
</dbReference>
<dbReference type="Gene3D" id="3.30.160.20">
    <property type="match status" value="1"/>
</dbReference>
<dbReference type="PROSITE" id="PS00745">
    <property type="entry name" value="RF_PROK_I"/>
    <property type="match status" value="1"/>
</dbReference>
<evidence type="ECO:0000256" key="1">
    <source>
        <dbReference type="ARBA" id="ARBA00010835"/>
    </source>
</evidence>
<protein>
    <submittedName>
        <fullName evidence="4">Aminoacyl-tRNA hydrolase</fullName>
    </submittedName>
</protein>
<dbReference type="FunFam" id="3.30.160.20:FF:000046">
    <property type="entry name" value="Peptidyl-tRNA hydrolase ICT1"/>
    <property type="match status" value="1"/>
</dbReference>
<dbReference type="GO" id="GO:0072344">
    <property type="term" value="P:rescue of stalled ribosome"/>
    <property type="evidence" value="ECO:0007669"/>
    <property type="project" value="TreeGrafter"/>
</dbReference>
<organism evidence="4 5">
    <name type="scientific">Hypericibacter adhaerens</name>
    <dbReference type="NCBI Taxonomy" id="2602016"/>
    <lineage>
        <taxon>Bacteria</taxon>
        <taxon>Pseudomonadati</taxon>
        <taxon>Pseudomonadota</taxon>
        <taxon>Alphaproteobacteria</taxon>
        <taxon>Rhodospirillales</taxon>
        <taxon>Dongiaceae</taxon>
        <taxon>Hypericibacter</taxon>
    </lineage>
</organism>
<evidence type="ECO:0000313" key="5">
    <source>
        <dbReference type="Proteomes" id="UP000325797"/>
    </source>
</evidence>
<keyword evidence="5" id="KW-1185">Reference proteome</keyword>
<dbReference type="InterPro" id="IPR000352">
    <property type="entry name" value="Pep_chain_release_fac_I"/>
</dbReference>
<dbReference type="GO" id="GO:0003747">
    <property type="term" value="F:translation release factor activity"/>
    <property type="evidence" value="ECO:0007669"/>
    <property type="project" value="InterPro"/>
</dbReference>
<dbReference type="PANTHER" id="PTHR47814:SF1">
    <property type="entry name" value="PEPTIDYL-TRNA HYDROLASE ARFB"/>
    <property type="match status" value="1"/>
</dbReference>
<feature type="domain" description="Prokaryotic-type class I peptide chain release factors" evidence="3">
    <location>
        <begin position="24"/>
        <end position="40"/>
    </location>
</feature>
<dbReference type="PANTHER" id="PTHR47814">
    <property type="entry name" value="PEPTIDYL-TRNA HYDROLASE ARFB"/>
    <property type="match status" value="1"/>
</dbReference>
<evidence type="ECO:0000259" key="3">
    <source>
        <dbReference type="PROSITE" id="PS00745"/>
    </source>
</evidence>
<feature type="compositionally biased region" description="Basic residues" evidence="2">
    <location>
        <begin position="108"/>
        <end position="131"/>
    </location>
</feature>
<proteinExistence type="inferred from homology"/>
<dbReference type="AlphaFoldDB" id="A0A5J6N016"/>
<dbReference type="NCBIfam" id="NF006718">
    <property type="entry name" value="PRK09256.1"/>
    <property type="match status" value="1"/>
</dbReference>
<dbReference type="GO" id="GO:0004045">
    <property type="term" value="F:peptidyl-tRNA hydrolase activity"/>
    <property type="evidence" value="ECO:0007669"/>
    <property type="project" value="TreeGrafter"/>
</dbReference>
<feature type="region of interest" description="Disordered" evidence="2">
    <location>
        <begin position="104"/>
        <end position="143"/>
    </location>
</feature>
<accession>A0A5J6N016</accession>
<dbReference type="InterPro" id="IPR045853">
    <property type="entry name" value="Pep_chain_release_fac_I_sf"/>
</dbReference>
<evidence type="ECO:0000256" key="2">
    <source>
        <dbReference type="SAM" id="MobiDB-lite"/>
    </source>
</evidence>
<dbReference type="Proteomes" id="UP000325797">
    <property type="component" value="Chromosome"/>
</dbReference>
<sequence>MARMIRVTRHIALDESEIAESFIRASGPGGQNVNKLSTAVQLRFDARQSPSLPEEVRARLERLAGKRLTREGVIVITAQRHRTRERNREDALERLLALIRQAAERQAVRHPTRPTQASRRRRLEGKRRRSGVKNLRRDQIDRD</sequence>
<evidence type="ECO:0000313" key="4">
    <source>
        <dbReference type="EMBL" id="QEX22594.1"/>
    </source>
</evidence>
<dbReference type="KEGG" id="hadh:FRZ61_25260"/>
<name>A0A5J6N016_9PROT</name>
<gene>
    <name evidence="4" type="ORF">FRZ61_25260</name>
</gene>
<keyword evidence="4" id="KW-0378">Hydrolase</keyword>
<dbReference type="SUPFAM" id="SSF75620">
    <property type="entry name" value="Release factor"/>
    <property type="match status" value="1"/>
</dbReference>
<dbReference type="Pfam" id="PF00472">
    <property type="entry name" value="RF-1"/>
    <property type="match status" value="1"/>
</dbReference>
<comment type="similarity">
    <text evidence="1">Belongs to the prokaryotic/mitochondrial release factor family.</text>
</comment>
<dbReference type="EMBL" id="CP042582">
    <property type="protein sequence ID" value="QEX22594.1"/>
    <property type="molecule type" value="Genomic_DNA"/>
</dbReference>
<reference evidence="4 5" key="1">
    <citation type="submission" date="2019-08" db="EMBL/GenBank/DDBJ databases">
        <title>Hyperibacter terrae gen. nov., sp. nov. and Hyperibacter viscosus sp. nov., two new members in the family Rhodospirillaceae isolated from the rhizosphere of Hypericum perforatum.</title>
        <authorList>
            <person name="Noviana Z."/>
        </authorList>
    </citation>
    <scope>NUCLEOTIDE SEQUENCE [LARGE SCALE GENOMIC DNA]</scope>
    <source>
        <strain evidence="4 5">R5959</strain>
    </source>
</reference>